<gene>
    <name evidence="2" type="ORF">ILUMI_09912</name>
</gene>
<feature type="region of interest" description="Disordered" evidence="1">
    <location>
        <begin position="1"/>
        <end position="21"/>
    </location>
</feature>
<organism evidence="2 3">
    <name type="scientific">Ignelater luminosus</name>
    <name type="common">Cucubano</name>
    <name type="synonym">Pyrophorus luminosus</name>
    <dbReference type="NCBI Taxonomy" id="2038154"/>
    <lineage>
        <taxon>Eukaryota</taxon>
        <taxon>Metazoa</taxon>
        <taxon>Ecdysozoa</taxon>
        <taxon>Arthropoda</taxon>
        <taxon>Hexapoda</taxon>
        <taxon>Insecta</taxon>
        <taxon>Pterygota</taxon>
        <taxon>Neoptera</taxon>
        <taxon>Endopterygota</taxon>
        <taxon>Coleoptera</taxon>
        <taxon>Polyphaga</taxon>
        <taxon>Elateriformia</taxon>
        <taxon>Elateroidea</taxon>
        <taxon>Elateridae</taxon>
        <taxon>Agrypninae</taxon>
        <taxon>Pyrophorini</taxon>
        <taxon>Ignelater</taxon>
    </lineage>
</organism>
<accession>A0A8K0D4X6</accession>
<dbReference type="AlphaFoldDB" id="A0A8K0D4X6"/>
<evidence type="ECO:0000313" key="2">
    <source>
        <dbReference type="EMBL" id="KAF2896272.1"/>
    </source>
</evidence>
<dbReference type="Proteomes" id="UP000801492">
    <property type="component" value="Unassembled WGS sequence"/>
</dbReference>
<reference evidence="2" key="1">
    <citation type="submission" date="2019-08" db="EMBL/GenBank/DDBJ databases">
        <title>The genome of the North American firefly Photinus pyralis.</title>
        <authorList>
            <consortium name="Photinus pyralis genome working group"/>
            <person name="Fallon T.R."/>
            <person name="Sander Lower S.E."/>
            <person name="Weng J.-K."/>
        </authorList>
    </citation>
    <scope>NUCLEOTIDE SEQUENCE</scope>
    <source>
        <strain evidence="2">TRF0915ILg1</strain>
        <tissue evidence="2">Whole body</tissue>
    </source>
</reference>
<proteinExistence type="predicted"/>
<dbReference type="OrthoDB" id="6381026at2759"/>
<sequence>MLINNRTELSRDERNTAGKKTVNNQGTQIELLESKIRRKNLIVKRIPDDANEKSQETREKIGTVLQTIGAPTDTARDVDEVTRIEKYNNTRTPPIIVKLTTGRNQEIMELTRS</sequence>
<evidence type="ECO:0000313" key="3">
    <source>
        <dbReference type="Proteomes" id="UP000801492"/>
    </source>
</evidence>
<name>A0A8K0D4X6_IGNLU</name>
<evidence type="ECO:0000256" key="1">
    <source>
        <dbReference type="SAM" id="MobiDB-lite"/>
    </source>
</evidence>
<dbReference type="EMBL" id="VTPC01005228">
    <property type="protein sequence ID" value="KAF2896272.1"/>
    <property type="molecule type" value="Genomic_DNA"/>
</dbReference>
<protein>
    <submittedName>
        <fullName evidence="2">Uncharacterized protein</fullName>
    </submittedName>
</protein>
<keyword evidence="3" id="KW-1185">Reference proteome</keyword>
<comment type="caution">
    <text evidence="2">The sequence shown here is derived from an EMBL/GenBank/DDBJ whole genome shotgun (WGS) entry which is preliminary data.</text>
</comment>